<dbReference type="Proteomes" id="UP000671914">
    <property type="component" value="Chromosome"/>
</dbReference>
<dbReference type="InterPro" id="IPR029016">
    <property type="entry name" value="GAF-like_dom_sf"/>
</dbReference>
<dbReference type="PROSITE" id="PS51077">
    <property type="entry name" value="HTH_ICLR"/>
    <property type="match status" value="1"/>
</dbReference>
<keyword evidence="1" id="KW-0805">Transcription regulation</keyword>
<evidence type="ECO:0000256" key="1">
    <source>
        <dbReference type="ARBA" id="ARBA00023015"/>
    </source>
</evidence>
<dbReference type="InterPro" id="IPR036388">
    <property type="entry name" value="WH-like_DNA-bd_sf"/>
</dbReference>
<dbReference type="InterPro" id="IPR014757">
    <property type="entry name" value="Tscrpt_reg_IclR_C"/>
</dbReference>
<dbReference type="PANTHER" id="PTHR30136">
    <property type="entry name" value="HELIX-TURN-HELIX TRANSCRIPTIONAL REGULATOR, ICLR FAMILY"/>
    <property type="match status" value="1"/>
</dbReference>
<dbReference type="GO" id="GO:0003677">
    <property type="term" value="F:DNA binding"/>
    <property type="evidence" value="ECO:0007669"/>
    <property type="project" value="UniProtKB-KW"/>
</dbReference>
<reference evidence="6" key="1">
    <citation type="submission" date="2021-03" db="EMBL/GenBank/DDBJ databases">
        <title>Agromyces archimandritus sp. nov., isolated from the cockroach Archimandrita tessellata.</title>
        <authorList>
            <person name="Guzman J."/>
            <person name="Ortuzar M."/>
            <person name="Poehlein A."/>
            <person name="Daniel R."/>
            <person name="Trujillo M."/>
            <person name="Vilcinskas A."/>
        </authorList>
    </citation>
    <scope>NUCLEOTIDE SEQUENCE</scope>
    <source>
        <strain evidence="6">G127AT</strain>
    </source>
</reference>
<evidence type="ECO:0000256" key="3">
    <source>
        <dbReference type="ARBA" id="ARBA00023163"/>
    </source>
</evidence>
<sequence>MAGRTADPGDGVLARAARLLGAFDDDHDELPLAELAARSGLARSTVHRLAVELERLGFLARTPAGWTIGAVLWELGERSPLSMRLREVALPHLGRLYEAIGENVHLAVLDGPAEHAEALYVARLSGPRAIPTVSRMGGRHPLYATGVGKALLEGVDADFLDRYLAAVPRERETVHTVLDAATLRRQIDEARERGWATTRQEMTLGNVSVAAPIPQVLGLPPAAVGVVAHIARADERRLGRLVVDAARQIAADLR</sequence>
<dbReference type="GO" id="GO:0003700">
    <property type="term" value="F:DNA-binding transcription factor activity"/>
    <property type="evidence" value="ECO:0007669"/>
    <property type="project" value="TreeGrafter"/>
</dbReference>
<dbReference type="SUPFAM" id="SSF46785">
    <property type="entry name" value="Winged helix' DNA-binding domain"/>
    <property type="match status" value="1"/>
</dbReference>
<dbReference type="SUPFAM" id="SSF55781">
    <property type="entry name" value="GAF domain-like"/>
    <property type="match status" value="1"/>
</dbReference>
<dbReference type="SMART" id="SM00346">
    <property type="entry name" value="HTH_ICLR"/>
    <property type="match status" value="1"/>
</dbReference>
<proteinExistence type="predicted"/>
<protein>
    <submittedName>
        <fullName evidence="6">IclR family transcriptional regulator</fullName>
    </submittedName>
</protein>
<dbReference type="GO" id="GO:0045892">
    <property type="term" value="P:negative regulation of DNA-templated transcription"/>
    <property type="evidence" value="ECO:0007669"/>
    <property type="project" value="TreeGrafter"/>
</dbReference>
<accession>A0A975FKW3</accession>
<dbReference type="Gene3D" id="3.30.450.40">
    <property type="match status" value="1"/>
</dbReference>
<keyword evidence="3" id="KW-0804">Transcription</keyword>
<evidence type="ECO:0000256" key="2">
    <source>
        <dbReference type="ARBA" id="ARBA00023125"/>
    </source>
</evidence>
<name>A0A975FKW3_9MICO</name>
<evidence type="ECO:0000313" key="6">
    <source>
        <dbReference type="EMBL" id="QTX03839.1"/>
    </source>
</evidence>
<evidence type="ECO:0000313" key="7">
    <source>
        <dbReference type="Proteomes" id="UP000671914"/>
    </source>
</evidence>
<dbReference type="KEGG" id="aarc:G127AT_10975"/>
<evidence type="ECO:0000259" key="4">
    <source>
        <dbReference type="PROSITE" id="PS51077"/>
    </source>
</evidence>
<keyword evidence="7" id="KW-1185">Reference proteome</keyword>
<organism evidence="6 7">
    <name type="scientific">Agromyces archimandritae</name>
    <dbReference type="NCBI Taxonomy" id="2781962"/>
    <lineage>
        <taxon>Bacteria</taxon>
        <taxon>Bacillati</taxon>
        <taxon>Actinomycetota</taxon>
        <taxon>Actinomycetes</taxon>
        <taxon>Micrococcales</taxon>
        <taxon>Microbacteriaceae</taxon>
        <taxon>Agromyces</taxon>
    </lineage>
</organism>
<dbReference type="PANTHER" id="PTHR30136:SF24">
    <property type="entry name" value="HTH-TYPE TRANSCRIPTIONAL REPRESSOR ALLR"/>
    <property type="match status" value="1"/>
</dbReference>
<dbReference type="InterPro" id="IPR050707">
    <property type="entry name" value="HTH_MetabolicPath_Reg"/>
</dbReference>
<dbReference type="Gene3D" id="1.10.10.10">
    <property type="entry name" value="Winged helix-like DNA-binding domain superfamily/Winged helix DNA-binding domain"/>
    <property type="match status" value="1"/>
</dbReference>
<evidence type="ECO:0000259" key="5">
    <source>
        <dbReference type="PROSITE" id="PS51078"/>
    </source>
</evidence>
<dbReference type="AlphaFoldDB" id="A0A975FKW3"/>
<dbReference type="Pfam" id="PF09339">
    <property type="entry name" value="HTH_IclR"/>
    <property type="match status" value="1"/>
</dbReference>
<feature type="domain" description="HTH iclR-type" evidence="4">
    <location>
        <begin position="10"/>
        <end position="70"/>
    </location>
</feature>
<feature type="domain" description="IclR-ED" evidence="5">
    <location>
        <begin position="71"/>
        <end position="254"/>
    </location>
</feature>
<gene>
    <name evidence="6" type="ORF">G127AT_10975</name>
</gene>
<keyword evidence="2" id="KW-0238">DNA-binding</keyword>
<dbReference type="EMBL" id="CP071696">
    <property type="protein sequence ID" value="QTX03839.1"/>
    <property type="molecule type" value="Genomic_DNA"/>
</dbReference>
<dbReference type="InterPro" id="IPR005471">
    <property type="entry name" value="Tscrpt_reg_IclR_N"/>
</dbReference>
<dbReference type="RefSeq" id="WP_210896834.1">
    <property type="nucleotide sequence ID" value="NZ_CP071696.1"/>
</dbReference>
<dbReference type="Pfam" id="PF01614">
    <property type="entry name" value="IclR_C"/>
    <property type="match status" value="1"/>
</dbReference>
<dbReference type="InterPro" id="IPR036390">
    <property type="entry name" value="WH_DNA-bd_sf"/>
</dbReference>
<dbReference type="PROSITE" id="PS51078">
    <property type="entry name" value="ICLR_ED"/>
    <property type="match status" value="1"/>
</dbReference>